<feature type="region of interest" description="Disordered" evidence="1">
    <location>
        <begin position="1"/>
        <end position="138"/>
    </location>
</feature>
<evidence type="ECO:0008006" key="4">
    <source>
        <dbReference type="Google" id="ProtNLM"/>
    </source>
</evidence>
<reference evidence="2" key="1">
    <citation type="journal article" date="2023" name="PhytoFront">
        <title>Draft Genome Resources of Seven Strains of Tilletia horrida, Causal Agent of Kernel Smut of Rice.</title>
        <authorList>
            <person name="Khanal S."/>
            <person name="Antony Babu S."/>
            <person name="Zhou X.G."/>
        </authorList>
    </citation>
    <scope>NUCLEOTIDE SEQUENCE</scope>
    <source>
        <strain evidence="2">TX6</strain>
    </source>
</reference>
<name>A0AAN6GJP4_9BASI</name>
<feature type="compositionally biased region" description="Acidic residues" evidence="1">
    <location>
        <begin position="45"/>
        <end position="79"/>
    </location>
</feature>
<evidence type="ECO:0000313" key="3">
    <source>
        <dbReference type="Proteomes" id="UP001176517"/>
    </source>
</evidence>
<organism evidence="2 3">
    <name type="scientific">Tilletia horrida</name>
    <dbReference type="NCBI Taxonomy" id="155126"/>
    <lineage>
        <taxon>Eukaryota</taxon>
        <taxon>Fungi</taxon>
        <taxon>Dikarya</taxon>
        <taxon>Basidiomycota</taxon>
        <taxon>Ustilaginomycotina</taxon>
        <taxon>Exobasidiomycetes</taxon>
        <taxon>Tilletiales</taxon>
        <taxon>Tilletiaceae</taxon>
        <taxon>Tilletia</taxon>
    </lineage>
</organism>
<dbReference type="Proteomes" id="UP001176517">
    <property type="component" value="Unassembled WGS sequence"/>
</dbReference>
<dbReference type="EMBL" id="JAPDMZ010000271">
    <property type="protein sequence ID" value="KAK0544639.1"/>
    <property type="molecule type" value="Genomic_DNA"/>
</dbReference>
<evidence type="ECO:0000313" key="2">
    <source>
        <dbReference type="EMBL" id="KAK0544639.1"/>
    </source>
</evidence>
<keyword evidence="3" id="KW-1185">Reference proteome</keyword>
<accession>A0AAN6GJP4</accession>
<feature type="compositionally biased region" description="Low complexity" evidence="1">
    <location>
        <begin position="15"/>
        <end position="28"/>
    </location>
</feature>
<evidence type="ECO:0000256" key="1">
    <source>
        <dbReference type="SAM" id="MobiDB-lite"/>
    </source>
</evidence>
<comment type="caution">
    <text evidence="2">The sequence shown here is derived from an EMBL/GenBank/DDBJ whole genome shotgun (WGS) entry which is preliminary data.</text>
</comment>
<proteinExistence type="predicted"/>
<dbReference type="AlphaFoldDB" id="A0AAN6GJP4"/>
<gene>
    <name evidence="2" type="ORF">OC846_005994</name>
</gene>
<sequence>MADENKATAPVQNETGIAAASTTETTAAQPAVSEGKGKGKAVEPVVEDDDDDDDDDEEDDEDEDDDDPDEVIEDFDGEGALDPSNILPSRPRRAAAAKVTDYSSEEAIRKAGIPAEEGGSKEEDEDQDASYMDTGDDN</sequence>
<feature type="compositionally biased region" description="Acidic residues" evidence="1">
    <location>
        <begin position="122"/>
        <end position="138"/>
    </location>
</feature>
<protein>
    <recommendedName>
        <fullName evidence="4">Histone chaperone domain-containing protein</fullName>
    </recommendedName>
</protein>